<gene>
    <name evidence="1" type="ORF">CEXT_506341</name>
</gene>
<accession>A0AAV4W1J1</accession>
<protein>
    <submittedName>
        <fullName evidence="1">Uncharacterized protein</fullName>
    </submittedName>
</protein>
<organism evidence="1 2">
    <name type="scientific">Caerostris extrusa</name>
    <name type="common">Bark spider</name>
    <name type="synonym">Caerostris bankana</name>
    <dbReference type="NCBI Taxonomy" id="172846"/>
    <lineage>
        <taxon>Eukaryota</taxon>
        <taxon>Metazoa</taxon>
        <taxon>Ecdysozoa</taxon>
        <taxon>Arthropoda</taxon>
        <taxon>Chelicerata</taxon>
        <taxon>Arachnida</taxon>
        <taxon>Araneae</taxon>
        <taxon>Araneomorphae</taxon>
        <taxon>Entelegynae</taxon>
        <taxon>Araneoidea</taxon>
        <taxon>Araneidae</taxon>
        <taxon>Caerostris</taxon>
    </lineage>
</organism>
<proteinExistence type="predicted"/>
<dbReference type="AlphaFoldDB" id="A0AAV4W1J1"/>
<sequence>MACLAFRYHDKDIRKALNNLRNVKMSESLNGEVEGAAIAETAIVFQRISRFHLVKKKVLEDLPPVSITQDTPTFIRSHISQKNLSQIEHPHKPHLPPHPIQNLSTNSAKTIQKAKSRCSIQSGGNEEIGDFFINESNIRAKTGPKISDTSSFSILSEKGTVQIGK</sequence>
<name>A0AAV4W1J1_CAEEX</name>
<reference evidence="1 2" key="1">
    <citation type="submission" date="2021-06" db="EMBL/GenBank/DDBJ databases">
        <title>Caerostris extrusa draft genome.</title>
        <authorList>
            <person name="Kono N."/>
            <person name="Arakawa K."/>
        </authorList>
    </citation>
    <scope>NUCLEOTIDE SEQUENCE [LARGE SCALE GENOMIC DNA]</scope>
</reference>
<evidence type="ECO:0000313" key="1">
    <source>
        <dbReference type="EMBL" id="GIY76552.1"/>
    </source>
</evidence>
<evidence type="ECO:0000313" key="2">
    <source>
        <dbReference type="Proteomes" id="UP001054945"/>
    </source>
</evidence>
<dbReference type="EMBL" id="BPLR01015497">
    <property type="protein sequence ID" value="GIY76552.1"/>
    <property type="molecule type" value="Genomic_DNA"/>
</dbReference>
<comment type="caution">
    <text evidence="1">The sequence shown here is derived from an EMBL/GenBank/DDBJ whole genome shotgun (WGS) entry which is preliminary data.</text>
</comment>
<keyword evidence="2" id="KW-1185">Reference proteome</keyword>
<dbReference type="Proteomes" id="UP001054945">
    <property type="component" value="Unassembled WGS sequence"/>
</dbReference>